<proteinExistence type="predicted"/>
<dbReference type="Pfam" id="PF00307">
    <property type="entry name" value="CH"/>
    <property type="match status" value="2"/>
</dbReference>
<feature type="compositionally biased region" description="Basic and acidic residues" evidence="3">
    <location>
        <begin position="918"/>
        <end position="954"/>
    </location>
</feature>
<dbReference type="EMBL" id="MDYQ01000205">
    <property type="protein sequence ID" value="PRP78914.1"/>
    <property type="molecule type" value="Genomic_DNA"/>
</dbReference>
<dbReference type="AlphaFoldDB" id="A0A2P6N4P5"/>
<evidence type="ECO:0000259" key="4">
    <source>
        <dbReference type="PROSITE" id="PS50021"/>
    </source>
</evidence>
<feature type="compositionally biased region" description="Basic and acidic residues" evidence="3">
    <location>
        <begin position="753"/>
        <end position="789"/>
    </location>
</feature>
<reference evidence="5 6" key="1">
    <citation type="journal article" date="2018" name="Genome Biol. Evol.">
        <title>Multiple Roots of Fruiting Body Formation in Amoebozoa.</title>
        <authorList>
            <person name="Hillmann F."/>
            <person name="Forbes G."/>
            <person name="Novohradska S."/>
            <person name="Ferling I."/>
            <person name="Riege K."/>
            <person name="Groth M."/>
            <person name="Westermann M."/>
            <person name="Marz M."/>
            <person name="Spaller T."/>
            <person name="Winckler T."/>
            <person name="Schaap P."/>
            <person name="Glockner G."/>
        </authorList>
    </citation>
    <scope>NUCLEOTIDE SEQUENCE [LARGE SCALE GENOMIC DNA]</scope>
    <source>
        <strain evidence="5 6">Jena</strain>
    </source>
</reference>
<dbReference type="GO" id="GO:0051639">
    <property type="term" value="P:actin filament network formation"/>
    <property type="evidence" value="ECO:0007669"/>
    <property type="project" value="TreeGrafter"/>
</dbReference>
<gene>
    <name evidence="5" type="ORF">PROFUN_13290</name>
</gene>
<evidence type="ECO:0000256" key="1">
    <source>
        <dbReference type="ARBA" id="ARBA00022737"/>
    </source>
</evidence>
<dbReference type="InterPro" id="IPR036872">
    <property type="entry name" value="CH_dom_sf"/>
</dbReference>
<feature type="compositionally biased region" description="Basic and acidic residues" evidence="3">
    <location>
        <begin position="607"/>
        <end position="635"/>
    </location>
</feature>
<protein>
    <recommendedName>
        <fullName evidence="4">Calponin-homology (CH) domain-containing protein</fullName>
    </recommendedName>
</protein>
<dbReference type="OrthoDB" id="20627at2759"/>
<dbReference type="STRING" id="1890364.A0A2P6N4P5"/>
<comment type="caution">
    <text evidence="5">The sequence shown here is derived from an EMBL/GenBank/DDBJ whole genome shotgun (WGS) entry which is preliminary data.</text>
</comment>
<dbReference type="SMART" id="SM00033">
    <property type="entry name" value="CH"/>
    <property type="match status" value="2"/>
</dbReference>
<dbReference type="GO" id="GO:0051017">
    <property type="term" value="P:actin filament bundle assembly"/>
    <property type="evidence" value="ECO:0007669"/>
    <property type="project" value="InterPro"/>
</dbReference>
<keyword evidence="6" id="KW-1185">Reference proteome</keyword>
<feature type="domain" description="Calponin-homology (CH)" evidence="4">
    <location>
        <begin position="23"/>
        <end position="142"/>
    </location>
</feature>
<dbReference type="Gene3D" id="1.10.418.10">
    <property type="entry name" value="Calponin-like domain"/>
    <property type="match status" value="2"/>
</dbReference>
<dbReference type="Proteomes" id="UP000241769">
    <property type="component" value="Unassembled WGS sequence"/>
</dbReference>
<dbReference type="InterPro" id="IPR039959">
    <property type="entry name" value="Fimbrin/Plastin"/>
</dbReference>
<accession>A0A2P6N4P5</accession>
<organism evidence="5 6">
    <name type="scientific">Planoprotostelium fungivorum</name>
    <dbReference type="NCBI Taxonomy" id="1890364"/>
    <lineage>
        <taxon>Eukaryota</taxon>
        <taxon>Amoebozoa</taxon>
        <taxon>Evosea</taxon>
        <taxon>Variosea</taxon>
        <taxon>Cavosteliida</taxon>
        <taxon>Cavosteliaceae</taxon>
        <taxon>Planoprotostelium</taxon>
    </lineage>
</organism>
<evidence type="ECO:0000313" key="5">
    <source>
        <dbReference type="EMBL" id="PRP78914.1"/>
    </source>
</evidence>
<feature type="domain" description="Calponin-homology (CH)" evidence="4">
    <location>
        <begin position="160"/>
        <end position="264"/>
    </location>
</feature>
<dbReference type="InterPro" id="IPR001715">
    <property type="entry name" value="CH_dom"/>
</dbReference>
<keyword evidence="2" id="KW-0009">Actin-binding</keyword>
<feature type="region of interest" description="Disordered" evidence="3">
    <location>
        <begin position="903"/>
        <end position="1047"/>
    </location>
</feature>
<feature type="compositionally biased region" description="Basic and acidic residues" evidence="3">
    <location>
        <begin position="796"/>
        <end position="839"/>
    </location>
</feature>
<dbReference type="GO" id="GO:0032432">
    <property type="term" value="C:actin filament bundle"/>
    <property type="evidence" value="ECO:0007669"/>
    <property type="project" value="TreeGrafter"/>
</dbReference>
<dbReference type="PANTHER" id="PTHR19961">
    <property type="entry name" value="FIMBRIN/PLASTIN"/>
    <property type="match status" value="1"/>
</dbReference>
<feature type="compositionally biased region" description="Basic and acidic residues" evidence="3">
    <location>
        <begin position="710"/>
        <end position="739"/>
    </location>
</feature>
<sequence length="1047" mass="121937">MSDNLSSTIIKNETDNVVYSYTQEEKQAIVEHINSLLLDDSDLKSMLPIDPDNEDIFESIRSGILTIKLINSIAPNTIPKEKIKIRKNYSIFETNENQEFALDGASKLDGVRLTNMGPRDFSEGKNPKIVLGLLWQLVRYDLLRKVGTIAKRDKDLSEDMLPEEILLRWVNLNLEAAGHDKSISNFSSDIMDCMAYIVLLNHLSPKNISLSLRDITDPKMRASKFLEAAAKIQCRKFINASDIYKGNNPRLNVAFVAHLFMKFNRIEEPVVEPPKAVPVVETVADEDIHSIEDEIKRLMEESKKLEEEDTQKEAEMRVYTEKLEKETGELQKALEQERERVSALSRKQDNELRTLKDRLQMLSEENNSTDGVVEIKKRIEMEEAEKRKITADQKKLEEKLDSVKEELEEQVMLRKEAEIKKNAIEEELKKAQLRHKTQLERLKLRVINAKMEEEKLAETLDKKIVEKDVLKEEVHQARREERNLTRTLNEEISQRERIEAAKHKLQTALREATSEVKEKTKEVDVEKRAKHRLQLRKDRTEKKADELRVQKTEALNQVLILQEEDNSLQGELEDHLISKKKNTTVNKQLQEELDVLEDEAEDASESARAELRRVAAEQKSDLEKKRREGITEKRKMNQVKSRIEDENELINYDIQDETHRLDVAKTQREQAQLEARLLSEQLKENKKIVSTLSQDIKEIEIEEEKTRRMLAEEKKAHRDAERQRQAHQKEIRKNNKLLDEEREEQEALVYETEELKSRVDSKKGNIEEEERMRKEKQKEASRLEKKLDNVNEELEDERRRLDKSVQESEERHKKALDKGQKEMSRVLQKTEKEKKRLEESAAQLAEALDDETRANAKLSAAKSKKEREVNKLNLQLNNETAEREEAERAKQDLEEQFNNLRIKLVTDEAKTSARSSSVKREKEKLAKEKEKGARNRKEAEETRAASDEASRQLEMEIEMAKTALDTQNREKKATATSKSALEDSLSAMMAEFEAGMEKKKDKSRTKSKDKKDELKKKHKKEKDGMEKELRNIASKTRELEEQLAEVS</sequence>
<feature type="compositionally biased region" description="Basic and acidic residues" evidence="3">
    <location>
        <begin position="995"/>
        <end position="1040"/>
    </location>
</feature>
<dbReference type="SUPFAM" id="SSF47576">
    <property type="entry name" value="Calponin-homology domain, CH-domain"/>
    <property type="match status" value="1"/>
</dbReference>
<evidence type="ECO:0000256" key="2">
    <source>
        <dbReference type="ARBA" id="ARBA00023203"/>
    </source>
</evidence>
<dbReference type="PROSITE" id="PS50021">
    <property type="entry name" value="CH"/>
    <property type="match status" value="2"/>
</dbReference>
<dbReference type="GO" id="GO:0051015">
    <property type="term" value="F:actin filament binding"/>
    <property type="evidence" value="ECO:0007669"/>
    <property type="project" value="InterPro"/>
</dbReference>
<keyword evidence="1" id="KW-0677">Repeat</keyword>
<evidence type="ECO:0000256" key="3">
    <source>
        <dbReference type="SAM" id="MobiDB-lite"/>
    </source>
</evidence>
<dbReference type="GO" id="GO:0005737">
    <property type="term" value="C:cytoplasm"/>
    <property type="evidence" value="ECO:0007669"/>
    <property type="project" value="TreeGrafter"/>
</dbReference>
<dbReference type="PANTHER" id="PTHR19961:SF56">
    <property type="entry name" value="ACTIN BINDING PROTEIN"/>
    <property type="match status" value="1"/>
</dbReference>
<dbReference type="GO" id="GO:0005884">
    <property type="term" value="C:actin filament"/>
    <property type="evidence" value="ECO:0007669"/>
    <property type="project" value="TreeGrafter"/>
</dbReference>
<evidence type="ECO:0000313" key="6">
    <source>
        <dbReference type="Proteomes" id="UP000241769"/>
    </source>
</evidence>
<feature type="compositionally biased region" description="Basic and acidic residues" evidence="3">
    <location>
        <begin position="880"/>
        <end position="891"/>
    </location>
</feature>
<feature type="region of interest" description="Disordered" evidence="3">
    <location>
        <begin position="607"/>
        <end position="641"/>
    </location>
</feature>
<dbReference type="CDD" id="cd21217">
    <property type="entry name" value="CH_PLS_FIM_rpt1"/>
    <property type="match status" value="1"/>
</dbReference>
<feature type="region of interest" description="Disordered" evidence="3">
    <location>
        <begin position="710"/>
        <end position="891"/>
    </location>
</feature>
<name>A0A2P6N4P5_9EUKA</name>
<dbReference type="InParanoid" id="A0A2P6N4P5"/>